<dbReference type="InterPro" id="IPR003593">
    <property type="entry name" value="AAA+_ATPase"/>
</dbReference>
<evidence type="ECO:0000259" key="3">
    <source>
        <dbReference type="PROSITE" id="PS51199"/>
    </source>
</evidence>
<accession>X0WRC9</accession>
<sequence length="261" mass="29519">HRVMDTAYEDGRPPAEILDYAEQEVFGVTERRVTSSPETLLEQIDALFKKIEDKQPHTGEETGFFELDDLLCGLQPSELIIVAGRPSMGKTALGLNMAENLALTQGKPVLFFSLEMSRQQVAQRILCSRARVNSHHLRRGRVTDQDLERLKHAADEISGKPLFVDDSSSLSILELRARARMAYRKHNVKVIFVDYLQLMHARGWETRQTEVAEISRGLKALAKELNVPIVAMSQLNRNPEDRSGNRPRMSDLRESGAIEQD</sequence>
<name>X0WRC9_9ZZZZ</name>
<evidence type="ECO:0000313" key="4">
    <source>
        <dbReference type="EMBL" id="GAG25772.1"/>
    </source>
</evidence>
<dbReference type="GO" id="GO:0005829">
    <property type="term" value="C:cytosol"/>
    <property type="evidence" value="ECO:0007669"/>
    <property type="project" value="TreeGrafter"/>
</dbReference>
<dbReference type="CDD" id="cd00984">
    <property type="entry name" value="DnaB_C"/>
    <property type="match status" value="1"/>
</dbReference>
<dbReference type="PANTHER" id="PTHR30153:SF2">
    <property type="entry name" value="REPLICATIVE DNA HELICASE"/>
    <property type="match status" value="1"/>
</dbReference>
<proteinExistence type="predicted"/>
<dbReference type="PANTHER" id="PTHR30153">
    <property type="entry name" value="REPLICATIVE DNA HELICASE DNAB"/>
    <property type="match status" value="1"/>
</dbReference>
<feature type="non-terminal residue" evidence="4">
    <location>
        <position position="1"/>
    </location>
</feature>
<gene>
    <name evidence="4" type="ORF">S01H1_49888</name>
</gene>
<feature type="compositionally biased region" description="Basic and acidic residues" evidence="2">
    <location>
        <begin position="238"/>
        <end position="261"/>
    </location>
</feature>
<dbReference type="SMART" id="SM00382">
    <property type="entry name" value="AAA"/>
    <property type="match status" value="1"/>
</dbReference>
<dbReference type="InterPro" id="IPR007694">
    <property type="entry name" value="DNA_helicase_DnaB-like_C"/>
</dbReference>
<dbReference type="SUPFAM" id="SSF52540">
    <property type="entry name" value="P-loop containing nucleoside triphosphate hydrolases"/>
    <property type="match status" value="1"/>
</dbReference>
<comment type="caution">
    <text evidence="4">The sequence shown here is derived from an EMBL/GenBank/DDBJ whole genome shotgun (WGS) entry which is preliminary data.</text>
</comment>
<dbReference type="GO" id="GO:0005524">
    <property type="term" value="F:ATP binding"/>
    <property type="evidence" value="ECO:0007669"/>
    <property type="project" value="InterPro"/>
</dbReference>
<feature type="domain" description="SF4 helicase" evidence="3">
    <location>
        <begin position="53"/>
        <end position="261"/>
    </location>
</feature>
<feature type="non-terminal residue" evidence="4">
    <location>
        <position position="261"/>
    </location>
</feature>
<dbReference type="AlphaFoldDB" id="X0WRC9"/>
<dbReference type="Gene3D" id="3.40.50.300">
    <property type="entry name" value="P-loop containing nucleotide triphosphate hydrolases"/>
    <property type="match status" value="1"/>
</dbReference>
<evidence type="ECO:0000256" key="1">
    <source>
        <dbReference type="ARBA" id="ARBA00022515"/>
    </source>
</evidence>
<dbReference type="EMBL" id="BARS01032118">
    <property type="protein sequence ID" value="GAG25772.1"/>
    <property type="molecule type" value="Genomic_DNA"/>
</dbReference>
<feature type="region of interest" description="Disordered" evidence="2">
    <location>
        <begin position="234"/>
        <end position="261"/>
    </location>
</feature>
<dbReference type="Pfam" id="PF03796">
    <property type="entry name" value="DnaB_C"/>
    <property type="match status" value="1"/>
</dbReference>
<protein>
    <recommendedName>
        <fullName evidence="3">SF4 helicase domain-containing protein</fullName>
    </recommendedName>
</protein>
<evidence type="ECO:0000256" key="2">
    <source>
        <dbReference type="SAM" id="MobiDB-lite"/>
    </source>
</evidence>
<dbReference type="GO" id="GO:1990077">
    <property type="term" value="C:primosome complex"/>
    <property type="evidence" value="ECO:0007669"/>
    <property type="project" value="UniProtKB-KW"/>
</dbReference>
<dbReference type="PROSITE" id="PS51199">
    <property type="entry name" value="SF4_HELICASE"/>
    <property type="match status" value="1"/>
</dbReference>
<reference evidence="4" key="1">
    <citation type="journal article" date="2014" name="Front. Microbiol.">
        <title>High frequency of phylogenetically diverse reductive dehalogenase-homologous genes in deep subseafloor sedimentary metagenomes.</title>
        <authorList>
            <person name="Kawai M."/>
            <person name="Futagami T."/>
            <person name="Toyoda A."/>
            <person name="Takaki Y."/>
            <person name="Nishi S."/>
            <person name="Hori S."/>
            <person name="Arai W."/>
            <person name="Tsubouchi T."/>
            <person name="Morono Y."/>
            <person name="Uchiyama I."/>
            <person name="Ito T."/>
            <person name="Fujiyama A."/>
            <person name="Inagaki F."/>
            <person name="Takami H."/>
        </authorList>
    </citation>
    <scope>NUCLEOTIDE SEQUENCE</scope>
    <source>
        <strain evidence="4">Expedition CK06-06</strain>
    </source>
</reference>
<dbReference type="InterPro" id="IPR027417">
    <property type="entry name" value="P-loop_NTPase"/>
</dbReference>
<dbReference type="GO" id="GO:0003678">
    <property type="term" value="F:DNA helicase activity"/>
    <property type="evidence" value="ECO:0007669"/>
    <property type="project" value="InterPro"/>
</dbReference>
<organism evidence="4">
    <name type="scientific">marine sediment metagenome</name>
    <dbReference type="NCBI Taxonomy" id="412755"/>
    <lineage>
        <taxon>unclassified sequences</taxon>
        <taxon>metagenomes</taxon>
        <taxon>ecological metagenomes</taxon>
    </lineage>
</organism>
<keyword evidence="1" id="KW-0639">Primosome</keyword>
<dbReference type="GO" id="GO:0006269">
    <property type="term" value="P:DNA replication, synthesis of primer"/>
    <property type="evidence" value="ECO:0007669"/>
    <property type="project" value="UniProtKB-KW"/>
</dbReference>